<keyword evidence="2" id="KW-1185">Reference proteome</keyword>
<evidence type="ECO:0000313" key="2">
    <source>
        <dbReference type="Proteomes" id="UP001224418"/>
    </source>
</evidence>
<protein>
    <submittedName>
        <fullName evidence="1">Uncharacterized protein</fullName>
    </submittedName>
</protein>
<evidence type="ECO:0000313" key="1">
    <source>
        <dbReference type="EMBL" id="MDQ0481012.1"/>
    </source>
</evidence>
<dbReference type="RefSeq" id="WP_343749898.1">
    <property type="nucleotide sequence ID" value="NZ_BAAACJ010000046.1"/>
</dbReference>
<reference evidence="1 2" key="1">
    <citation type="submission" date="2023-07" db="EMBL/GenBank/DDBJ databases">
        <title>Genomic Encyclopedia of Type Strains, Phase IV (KMG-IV): sequencing the most valuable type-strain genomes for metagenomic binning, comparative biology and taxonomic classification.</title>
        <authorList>
            <person name="Goeker M."/>
        </authorList>
    </citation>
    <scope>NUCLEOTIDE SEQUENCE [LARGE SCALE GENOMIC DNA]</scope>
    <source>
        <strain evidence="1 2">DSM 1400</strain>
    </source>
</reference>
<name>A0ABU0JV84_HATLI</name>
<organism evidence="1 2">
    <name type="scientific">Hathewaya limosa</name>
    <name type="common">Clostridium limosum</name>
    <dbReference type="NCBI Taxonomy" id="1536"/>
    <lineage>
        <taxon>Bacteria</taxon>
        <taxon>Bacillati</taxon>
        <taxon>Bacillota</taxon>
        <taxon>Clostridia</taxon>
        <taxon>Eubacteriales</taxon>
        <taxon>Clostridiaceae</taxon>
        <taxon>Hathewaya</taxon>
    </lineage>
</organism>
<dbReference type="EMBL" id="JAUSWN010000043">
    <property type="protein sequence ID" value="MDQ0481012.1"/>
    <property type="molecule type" value="Genomic_DNA"/>
</dbReference>
<accession>A0ABU0JV84</accession>
<dbReference type="Proteomes" id="UP001224418">
    <property type="component" value="Unassembled WGS sequence"/>
</dbReference>
<sequence length="128" mass="14683">MKGDIAIISAIKTMNNTNIKNIKLISELMSFCYKYNASKVNLEVESIKNIIKITLISHNIILPDSILEELKDTLSCPRCHEIEEYYWSLSGDDITDSELTLIGMMIDNAIIDYNKKDKILNMQLLRKV</sequence>
<comment type="caution">
    <text evidence="1">The sequence shown here is derived from an EMBL/GenBank/DDBJ whole genome shotgun (WGS) entry which is preliminary data.</text>
</comment>
<proteinExistence type="predicted"/>
<gene>
    <name evidence="1" type="ORF">QOZ93_002770</name>
</gene>